<dbReference type="EMBL" id="JBEWZH010000005">
    <property type="protein sequence ID" value="MFL0162354.1"/>
    <property type="molecule type" value="Genomic_DNA"/>
</dbReference>
<comment type="caution">
    <text evidence="1">The sequence shown here is derived from an EMBL/GenBank/DDBJ whole genome shotgun (WGS) entry which is preliminary data.</text>
</comment>
<accession>A0ABW8RY89</accession>
<dbReference type="InterPro" id="IPR005901">
    <property type="entry name" value="GLPGLI"/>
</dbReference>
<evidence type="ECO:0000313" key="2">
    <source>
        <dbReference type="Proteomes" id="UP001623558"/>
    </source>
</evidence>
<evidence type="ECO:0000313" key="1">
    <source>
        <dbReference type="EMBL" id="MFL0162354.1"/>
    </source>
</evidence>
<reference evidence="1 2" key="1">
    <citation type="submission" date="2024-07" db="EMBL/GenBank/DDBJ databases">
        <authorList>
            <person name="Pitt A."/>
            <person name="Hahn M.W."/>
        </authorList>
    </citation>
    <scope>NUCLEOTIDE SEQUENCE [LARGE SCALE GENOMIC DNA]</scope>
    <source>
        <strain evidence="1 2">1-SAACH-A3</strain>
    </source>
</reference>
<dbReference type="NCBIfam" id="TIGR01200">
    <property type="entry name" value="GLPGLI"/>
    <property type="match status" value="1"/>
</dbReference>
<dbReference type="Proteomes" id="UP001623558">
    <property type="component" value="Unassembled WGS sequence"/>
</dbReference>
<dbReference type="Pfam" id="PF09697">
    <property type="entry name" value="Porph_ging"/>
    <property type="match status" value="1"/>
</dbReference>
<protein>
    <submittedName>
        <fullName evidence="1">GLPGLI family protein</fullName>
    </submittedName>
</protein>
<gene>
    <name evidence="1" type="ORF">U0R11_08125</name>
</gene>
<keyword evidence="2" id="KW-1185">Reference proteome</keyword>
<name>A0ABW8RY89_9BACT</name>
<proteinExistence type="predicted"/>
<dbReference type="RefSeq" id="WP_406751211.1">
    <property type="nucleotide sequence ID" value="NZ_JBEWZH010000005.1"/>
</dbReference>
<sequence>MKQIGFLLILISFSSFSQEGKKEGMVHYERTTFWANIVTRLTYLSAEEKDRVKLTWGSSDEGWKQKMTLAFNENQSLYMQGEENAEQGWSGRKETFFLTKNFATEHSTDYLDLLGKTYVVDDSLHAPNWKILNQIKEVAGYICMKAVTVDTVKKQTITAWFAQDIPVQAGPERYFGLPGLILELDINDGDVTIIASKIEFKKLTNEFNLKKIKGKKISDAEYNKIIADFIKESIKGLRNPYWGLRY</sequence>
<organism evidence="1 2">
    <name type="scientific">Aquirufa salirivi</name>
    <dbReference type="NCBI Taxonomy" id="3104729"/>
    <lineage>
        <taxon>Bacteria</taxon>
        <taxon>Pseudomonadati</taxon>
        <taxon>Bacteroidota</taxon>
        <taxon>Cytophagia</taxon>
        <taxon>Cytophagales</taxon>
        <taxon>Flectobacillaceae</taxon>
        <taxon>Aquirufa</taxon>
    </lineage>
</organism>